<dbReference type="Proteomes" id="UP001228049">
    <property type="component" value="Unassembled WGS sequence"/>
</dbReference>
<dbReference type="AlphaFoldDB" id="A0AAD9B9J5"/>
<organism evidence="2 3">
    <name type="scientific">Dissostichus eleginoides</name>
    <name type="common">Patagonian toothfish</name>
    <name type="synonym">Dissostichus amissus</name>
    <dbReference type="NCBI Taxonomy" id="100907"/>
    <lineage>
        <taxon>Eukaryota</taxon>
        <taxon>Metazoa</taxon>
        <taxon>Chordata</taxon>
        <taxon>Craniata</taxon>
        <taxon>Vertebrata</taxon>
        <taxon>Euteleostomi</taxon>
        <taxon>Actinopterygii</taxon>
        <taxon>Neopterygii</taxon>
        <taxon>Teleostei</taxon>
        <taxon>Neoteleostei</taxon>
        <taxon>Acanthomorphata</taxon>
        <taxon>Eupercaria</taxon>
        <taxon>Perciformes</taxon>
        <taxon>Notothenioidei</taxon>
        <taxon>Nototheniidae</taxon>
        <taxon>Dissostichus</taxon>
    </lineage>
</organism>
<comment type="caution">
    <text evidence="2">The sequence shown here is derived from an EMBL/GenBank/DDBJ whole genome shotgun (WGS) entry which is preliminary data.</text>
</comment>
<feature type="region of interest" description="Disordered" evidence="1">
    <location>
        <begin position="1"/>
        <end position="23"/>
    </location>
</feature>
<reference evidence="2" key="1">
    <citation type="submission" date="2023-04" db="EMBL/GenBank/DDBJ databases">
        <title>Chromosome-level genome of Chaenocephalus aceratus.</title>
        <authorList>
            <person name="Park H."/>
        </authorList>
    </citation>
    <scope>NUCLEOTIDE SEQUENCE</scope>
    <source>
        <strain evidence="2">DE</strain>
        <tissue evidence="2">Muscle</tissue>
    </source>
</reference>
<evidence type="ECO:0000313" key="2">
    <source>
        <dbReference type="EMBL" id="KAK1879645.1"/>
    </source>
</evidence>
<feature type="compositionally biased region" description="Basic and acidic residues" evidence="1">
    <location>
        <begin position="1"/>
        <end position="10"/>
    </location>
</feature>
<sequence>MLIPTRKPDPSHPGAGGGTGECSPPVEPLHFCSRVKGVLWGNIPLALPQPASTLNSLEEHSSSPALAFTGISWGAFLKPCPSPRRALWGRIPAALSLSLSPSPSFSLAPFLRLSPSSAVQH</sequence>
<proteinExistence type="predicted"/>
<name>A0AAD9B9J5_DISEL</name>
<protein>
    <submittedName>
        <fullName evidence="2">Mitochondrial glycine transporter</fullName>
    </submittedName>
</protein>
<dbReference type="EMBL" id="JASDAP010000026">
    <property type="protein sequence ID" value="KAK1879645.1"/>
    <property type="molecule type" value="Genomic_DNA"/>
</dbReference>
<gene>
    <name evidence="2" type="ORF">KUDE01_027762</name>
</gene>
<evidence type="ECO:0000313" key="3">
    <source>
        <dbReference type="Proteomes" id="UP001228049"/>
    </source>
</evidence>
<evidence type="ECO:0000256" key="1">
    <source>
        <dbReference type="SAM" id="MobiDB-lite"/>
    </source>
</evidence>
<keyword evidence="3" id="KW-1185">Reference proteome</keyword>
<accession>A0AAD9B9J5</accession>